<accession>A0A388JP81</accession>
<gene>
    <name evidence="2" type="ORF">CBR_g49851</name>
</gene>
<organism evidence="2 3">
    <name type="scientific">Chara braunii</name>
    <name type="common">Braun's stonewort</name>
    <dbReference type="NCBI Taxonomy" id="69332"/>
    <lineage>
        <taxon>Eukaryota</taxon>
        <taxon>Viridiplantae</taxon>
        <taxon>Streptophyta</taxon>
        <taxon>Charophyceae</taxon>
        <taxon>Charales</taxon>
        <taxon>Characeae</taxon>
        <taxon>Chara</taxon>
    </lineage>
</organism>
<dbReference type="Gramene" id="GBG59591">
    <property type="protein sequence ID" value="GBG59591"/>
    <property type="gene ID" value="CBR_g49851"/>
</dbReference>
<dbReference type="AlphaFoldDB" id="A0A388JP81"/>
<comment type="caution">
    <text evidence="2">The sequence shown here is derived from an EMBL/GenBank/DDBJ whole genome shotgun (WGS) entry which is preliminary data.</text>
</comment>
<proteinExistence type="predicted"/>
<reference evidence="2 3" key="1">
    <citation type="journal article" date="2018" name="Cell">
        <title>The Chara Genome: Secondary Complexity and Implications for Plant Terrestrialization.</title>
        <authorList>
            <person name="Nishiyama T."/>
            <person name="Sakayama H."/>
            <person name="Vries J.D."/>
            <person name="Buschmann H."/>
            <person name="Saint-Marcoux D."/>
            <person name="Ullrich K.K."/>
            <person name="Haas F.B."/>
            <person name="Vanderstraeten L."/>
            <person name="Becker D."/>
            <person name="Lang D."/>
            <person name="Vosolsobe S."/>
            <person name="Rombauts S."/>
            <person name="Wilhelmsson P.K.I."/>
            <person name="Janitza P."/>
            <person name="Kern R."/>
            <person name="Heyl A."/>
            <person name="Rumpler F."/>
            <person name="Villalobos L.I.A.C."/>
            <person name="Clay J.M."/>
            <person name="Skokan R."/>
            <person name="Toyoda A."/>
            <person name="Suzuki Y."/>
            <person name="Kagoshima H."/>
            <person name="Schijlen E."/>
            <person name="Tajeshwar N."/>
            <person name="Catarino B."/>
            <person name="Hetherington A.J."/>
            <person name="Saltykova A."/>
            <person name="Bonnot C."/>
            <person name="Breuninger H."/>
            <person name="Symeonidi A."/>
            <person name="Radhakrishnan G.V."/>
            <person name="Van Nieuwerburgh F."/>
            <person name="Deforce D."/>
            <person name="Chang C."/>
            <person name="Karol K.G."/>
            <person name="Hedrich R."/>
            <person name="Ulvskov P."/>
            <person name="Glockner G."/>
            <person name="Delwiche C.F."/>
            <person name="Petrasek J."/>
            <person name="Van de Peer Y."/>
            <person name="Friml J."/>
            <person name="Beilby M."/>
            <person name="Dolan L."/>
            <person name="Kohara Y."/>
            <person name="Sugano S."/>
            <person name="Fujiyama A."/>
            <person name="Delaux P.-M."/>
            <person name="Quint M."/>
            <person name="TheiBen G."/>
            <person name="Hagemann M."/>
            <person name="Harholt J."/>
            <person name="Dunand C."/>
            <person name="Zachgo S."/>
            <person name="Langdale J."/>
            <person name="Maumus F."/>
            <person name="Straeten D.V.D."/>
            <person name="Gould S.B."/>
            <person name="Rensing S.A."/>
        </authorList>
    </citation>
    <scope>NUCLEOTIDE SEQUENCE [LARGE SCALE GENOMIC DNA]</scope>
    <source>
        <strain evidence="2 3">S276</strain>
    </source>
</reference>
<sequence length="99" mass="10750">MEGMEFNPGMIMLGGYAAAHMAHGLHDFFDFPGSLIQGLFGPKTYRGAVEMSRPYVDANLAAIRAANPSKEKTSWRQSAKSPKRGAQQAKDEVIPDIAP</sequence>
<dbReference type="Proteomes" id="UP000265515">
    <property type="component" value="Unassembled WGS sequence"/>
</dbReference>
<feature type="region of interest" description="Disordered" evidence="1">
    <location>
        <begin position="66"/>
        <end position="99"/>
    </location>
</feature>
<evidence type="ECO:0000256" key="1">
    <source>
        <dbReference type="SAM" id="MobiDB-lite"/>
    </source>
</evidence>
<dbReference type="EMBL" id="BFEA01000005">
    <property type="protein sequence ID" value="GBG59591.1"/>
    <property type="molecule type" value="Genomic_DNA"/>
</dbReference>
<keyword evidence="3" id="KW-1185">Reference proteome</keyword>
<protein>
    <submittedName>
        <fullName evidence="2">Uncharacterized protein</fullName>
    </submittedName>
</protein>
<evidence type="ECO:0000313" key="3">
    <source>
        <dbReference type="Proteomes" id="UP000265515"/>
    </source>
</evidence>
<evidence type="ECO:0000313" key="2">
    <source>
        <dbReference type="EMBL" id="GBG59591.1"/>
    </source>
</evidence>
<name>A0A388JP81_CHABU</name>